<dbReference type="AlphaFoldDB" id="A0A7H4MCW4"/>
<gene>
    <name evidence="2" type="ORF">NCTC9177_02001</name>
</gene>
<organism evidence="2 3">
    <name type="scientific">Klebsiella variicola</name>
    <dbReference type="NCBI Taxonomy" id="244366"/>
    <lineage>
        <taxon>Bacteria</taxon>
        <taxon>Pseudomonadati</taxon>
        <taxon>Pseudomonadota</taxon>
        <taxon>Gammaproteobacteria</taxon>
        <taxon>Enterobacterales</taxon>
        <taxon>Enterobacteriaceae</taxon>
        <taxon>Klebsiella/Raoultella group</taxon>
        <taxon>Klebsiella</taxon>
        <taxon>Klebsiella pneumoniae complex</taxon>
    </lineage>
</organism>
<sequence>MSELLSIALFLASVVLYAWKAGRNTWWFAATLTVLGLFVVLNITLYASDYFTGDGINDAVLYTLTNSLTGAGIGKYILPGVGVGVALVAVFGALGWVLRRRRHHPHHVGYSLAALLLALASVDASPAFHQISELVKSQSREGDPDFAAYYKEPSKRIDNPQLNLVYIYGESLERTYFDNDAFPNLTPELGK</sequence>
<protein>
    <submittedName>
        <fullName evidence="2">Phosphoglycerol transferase I</fullName>
    </submittedName>
</protein>
<evidence type="ECO:0000313" key="3">
    <source>
        <dbReference type="Proteomes" id="UP000254545"/>
    </source>
</evidence>
<dbReference type="PANTHER" id="PTHR47371">
    <property type="entry name" value="LIPOTEICHOIC ACID SYNTHASE"/>
    <property type="match status" value="1"/>
</dbReference>
<dbReference type="PANTHER" id="PTHR47371:SF3">
    <property type="entry name" value="PHOSPHOGLYCEROL TRANSFERASE I"/>
    <property type="match status" value="1"/>
</dbReference>
<proteinExistence type="predicted"/>
<comment type="caution">
    <text evidence="2">The sequence shown here is derived from an EMBL/GenBank/DDBJ whole genome shotgun (WGS) entry which is preliminary data.</text>
</comment>
<keyword evidence="1" id="KW-0812">Transmembrane</keyword>
<feature type="transmembrane region" description="Helical" evidence="1">
    <location>
        <begin position="76"/>
        <end position="98"/>
    </location>
</feature>
<dbReference type="Proteomes" id="UP000254545">
    <property type="component" value="Unassembled WGS sequence"/>
</dbReference>
<name>A0A7H4MCW4_KLEVA</name>
<dbReference type="GO" id="GO:0016740">
    <property type="term" value="F:transferase activity"/>
    <property type="evidence" value="ECO:0007669"/>
    <property type="project" value="UniProtKB-KW"/>
</dbReference>
<reference evidence="2 3" key="1">
    <citation type="submission" date="2018-06" db="EMBL/GenBank/DDBJ databases">
        <authorList>
            <consortium name="Pathogen Informatics"/>
            <person name="Doyle S."/>
        </authorList>
    </citation>
    <scope>NUCLEOTIDE SEQUENCE [LARGE SCALE GENOMIC DNA]</scope>
    <source>
        <strain evidence="2 3">NCTC9177</strain>
    </source>
</reference>
<evidence type="ECO:0000256" key="1">
    <source>
        <dbReference type="SAM" id="Phobius"/>
    </source>
</evidence>
<feature type="transmembrane region" description="Helical" evidence="1">
    <location>
        <begin position="28"/>
        <end position="47"/>
    </location>
</feature>
<dbReference type="InterPro" id="IPR050448">
    <property type="entry name" value="OpgB/LTA_synthase_biosynth"/>
</dbReference>
<keyword evidence="1" id="KW-1133">Transmembrane helix</keyword>
<dbReference type="EMBL" id="UGKR01000003">
    <property type="protein sequence ID" value="STS88164.1"/>
    <property type="molecule type" value="Genomic_DNA"/>
</dbReference>
<keyword evidence="1" id="KW-0472">Membrane</keyword>
<evidence type="ECO:0000313" key="2">
    <source>
        <dbReference type="EMBL" id="STS88164.1"/>
    </source>
</evidence>
<keyword evidence="2" id="KW-0808">Transferase</keyword>
<accession>A0A7H4MCW4</accession>